<dbReference type="Pfam" id="PF04264">
    <property type="entry name" value="YceI"/>
    <property type="match status" value="1"/>
</dbReference>
<dbReference type="PANTHER" id="PTHR34406:SF1">
    <property type="entry name" value="PROTEIN YCEI"/>
    <property type="match status" value="1"/>
</dbReference>
<keyword evidence="1" id="KW-0732">Signal</keyword>
<evidence type="ECO:0000259" key="2">
    <source>
        <dbReference type="SMART" id="SM00867"/>
    </source>
</evidence>
<feature type="signal peptide" evidence="1">
    <location>
        <begin position="1"/>
        <end position="21"/>
    </location>
</feature>
<dbReference type="STRING" id="1121013.GCA_000426365_01305"/>
<name>A0A091B8C8_9GAMM</name>
<dbReference type="InterPro" id="IPR007372">
    <property type="entry name" value="Lipid/polyisoprenoid-bd_YceI"/>
</dbReference>
<dbReference type="InterPro" id="IPR036761">
    <property type="entry name" value="TTHA0802/YceI-like_sf"/>
</dbReference>
<accession>A0A091B8C8</accession>
<dbReference type="Proteomes" id="UP000029391">
    <property type="component" value="Unassembled WGS sequence"/>
</dbReference>
<sequence>MSLLRNVLALAAAVFVPSADAADWSAGAASTLGFTARYQGEEIHGRFPGFSARIGFDPAAPQDCRFEVDIPLQAVVVDMDDAAGMLQEAEFFATSEHPRARWTATSCRADGAGFIAAGTLMLRGVSKPVPLRFTWTAGAAPVLSGEATVARLQFGVGGGEWADTGLLPDEVRVVTRLTLESE</sequence>
<dbReference type="eggNOG" id="COG2353">
    <property type="taxonomic scope" value="Bacteria"/>
</dbReference>
<gene>
    <name evidence="3" type="ORF">P873_13175</name>
</gene>
<dbReference type="OrthoDB" id="1247465at2"/>
<evidence type="ECO:0000256" key="1">
    <source>
        <dbReference type="SAM" id="SignalP"/>
    </source>
</evidence>
<dbReference type="EMBL" id="AWXU01000047">
    <property type="protein sequence ID" value="KFN48898.1"/>
    <property type="molecule type" value="Genomic_DNA"/>
</dbReference>
<feature type="domain" description="Lipid/polyisoprenoid-binding YceI-like" evidence="2">
    <location>
        <begin position="23"/>
        <end position="180"/>
    </location>
</feature>
<protein>
    <recommendedName>
        <fullName evidence="2">Lipid/polyisoprenoid-binding YceI-like domain-containing protein</fullName>
    </recommendedName>
</protein>
<proteinExistence type="predicted"/>
<dbReference type="Gene3D" id="2.40.128.110">
    <property type="entry name" value="Lipid/polyisoprenoid-binding, YceI-like"/>
    <property type="match status" value="1"/>
</dbReference>
<keyword evidence="4" id="KW-1185">Reference proteome</keyword>
<dbReference type="PANTHER" id="PTHR34406">
    <property type="entry name" value="PROTEIN YCEI"/>
    <property type="match status" value="1"/>
</dbReference>
<dbReference type="SMART" id="SM00867">
    <property type="entry name" value="YceI"/>
    <property type="match status" value="1"/>
</dbReference>
<dbReference type="AlphaFoldDB" id="A0A091B8C8"/>
<reference evidence="3 4" key="1">
    <citation type="submission" date="2013-09" db="EMBL/GenBank/DDBJ databases">
        <title>Genome sequencing of Arenimonas composti.</title>
        <authorList>
            <person name="Chen F."/>
            <person name="Wang G."/>
        </authorList>
    </citation>
    <scope>NUCLEOTIDE SEQUENCE [LARGE SCALE GENOMIC DNA]</scope>
    <source>
        <strain evidence="3 4">TR7-09</strain>
    </source>
</reference>
<dbReference type="SUPFAM" id="SSF101874">
    <property type="entry name" value="YceI-like"/>
    <property type="match status" value="1"/>
</dbReference>
<organism evidence="3 4">
    <name type="scientific">Arenimonas composti TR7-09 = DSM 18010</name>
    <dbReference type="NCBI Taxonomy" id="1121013"/>
    <lineage>
        <taxon>Bacteria</taxon>
        <taxon>Pseudomonadati</taxon>
        <taxon>Pseudomonadota</taxon>
        <taxon>Gammaproteobacteria</taxon>
        <taxon>Lysobacterales</taxon>
        <taxon>Lysobacteraceae</taxon>
        <taxon>Arenimonas</taxon>
    </lineage>
</organism>
<comment type="caution">
    <text evidence="3">The sequence shown here is derived from an EMBL/GenBank/DDBJ whole genome shotgun (WGS) entry which is preliminary data.</text>
</comment>
<dbReference type="RefSeq" id="WP_026816641.1">
    <property type="nucleotide sequence ID" value="NZ_AUFF01000002.1"/>
</dbReference>
<evidence type="ECO:0000313" key="3">
    <source>
        <dbReference type="EMBL" id="KFN48898.1"/>
    </source>
</evidence>
<feature type="chain" id="PRO_5001869494" description="Lipid/polyisoprenoid-binding YceI-like domain-containing protein" evidence="1">
    <location>
        <begin position="22"/>
        <end position="182"/>
    </location>
</feature>
<evidence type="ECO:0000313" key="4">
    <source>
        <dbReference type="Proteomes" id="UP000029391"/>
    </source>
</evidence>